<evidence type="ECO:0000259" key="1">
    <source>
        <dbReference type="Pfam" id="PF15530"/>
    </source>
</evidence>
<sequence length="191" mass="19754">MEWVVVDNNALGYGPGTFWGQIANSISSDASLSFNLQGKGKTVEEINKAIKYSHQGPSWGVTYKIKPHVKGEVTAGIGPAGFAEATLDPNKFAINGGMTTAIGAHGGATVGIEFGPYFPGLLGSQDKDYSFDLGFGYGSCGISAGKDGIGVSLGVGPSIGWGGISKGTPLGETDMNGKVGTEIYKHEFKDK</sequence>
<gene>
    <name evidence="2" type="ORF">MEG1DRAFT_04012</name>
</gene>
<protein>
    <submittedName>
        <fullName evidence="2">Putative toxin 50</fullName>
    </submittedName>
</protein>
<dbReference type="Proteomes" id="UP000028002">
    <property type="component" value="Unassembled WGS sequence"/>
</dbReference>
<evidence type="ECO:0000313" key="3">
    <source>
        <dbReference type="Proteomes" id="UP000028002"/>
    </source>
</evidence>
<proteinExistence type="predicted"/>
<dbReference type="EMBL" id="JGVH01000087">
    <property type="protein sequence ID" value="KER01397.1"/>
    <property type="molecule type" value="Genomic_DNA"/>
</dbReference>
<dbReference type="PATRIC" id="fig|1393735.3.peg.4108"/>
<dbReference type="InterPro" id="IPR029113">
    <property type="entry name" value="Ntox25"/>
</dbReference>
<reference evidence="2 3" key="1">
    <citation type="submission" date="2014-03" db="EMBL/GenBank/DDBJ databases">
        <title>Draft Genome of Photorhabdus temperata Meg1.</title>
        <authorList>
            <person name="Hurst S.G.IV."/>
            <person name="Morris K."/>
            <person name="Thomas K."/>
            <person name="Tisa L.S."/>
        </authorList>
    </citation>
    <scope>NUCLEOTIDE SEQUENCE [LARGE SCALE GENOMIC DNA]</scope>
    <source>
        <strain evidence="2 3">Meg1</strain>
    </source>
</reference>
<feature type="domain" description="Bacterial toxin 25" evidence="1">
    <location>
        <begin position="26"/>
        <end position="189"/>
    </location>
</feature>
<dbReference type="RefSeq" id="WP_051769723.1">
    <property type="nucleotide sequence ID" value="NZ_CAWLUD010000087.1"/>
</dbReference>
<organism evidence="2 3">
    <name type="scientific">Photorhabdus temperata subsp. temperata Meg1</name>
    <dbReference type="NCBI Taxonomy" id="1393735"/>
    <lineage>
        <taxon>Bacteria</taxon>
        <taxon>Pseudomonadati</taxon>
        <taxon>Pseudomonadota</taxon>
        <taxon>Gammaproteobacteria</taxon>
        <taxon>Enterobacterales</taxon>
        <taxon>Morganellaceae</taxon>
        <taxon>Photorhabdus</taxon>
    </lineage>
</organism>
<evidence type="ECO:0000313" key="2">
    <source>
        <dbReference type="EMBL" id="KER01397.1"/>
    </source>
</evidence>
<accession>A0A081RRU4</accession>
<name>A0A081RRU4_PHOTE</name>
<dbReference type="Pfam" id="PF15530">
    <property type="entry name" value="Ntox25"/>
    <property type="match status" value="1"/>
</dbReference>
<comment type="caution">
    <text evidence="2">The sequence shown here is derived from an EMBL/GenBank/DDBJ whole genome shotgun (WGS) entry which is preliminary data.</text>
</comment>
<dbReference type="AlphaFoldDB" id="A0A081RRU4"/>